<dbReference type="GO" id="GO:0034220">
    <property type="term" value="P:monoatomic ion transmembrane transport"/>
    <property type="evidence" value="ECO:0007669"/>
    <property type="project" value="UniProtKB-KW"/>
</dbReference>
<evidence type="ECO:0000256" key="6">
    <source>
        <dbReference type="ARBA" id="ARBA00023136"/>
    </source>
</evidence>
<feature type="transmembrane region" description="Helical" evidence="8">
    <location>
        <begin position="75"/>
        <end position="97"/>
    </location>
</feature>
<evidence type="ECO:0000256" key="3">
    <source>
        <dbReference type="ARBA" id="ARBA00022692"/>
    </source>
</evidence>
<feature type="transmembrane region" description="Helical" evidence="8">
    <location>
        <begin position="20"/>
        <end position="37"/>
    </location>
</feature>
<dbReference type="InterPro" id="IPR028325">
    <property type="entry name" value="VG_K_chnl"/>
</dbReference>
<feature type="domain" description="Potassium channel" evidence="9">
    <location>
        <begin position="26"/>
        <end position="96"/>
    </location>
</feature>
<accession>A0ABR7HLP5</accession>
<evidence type="ECO:0000256" key="1">
    <source>
        <dbReference type="ARBA" id="ARBA00004141"/>
    </source>
</evidence>
<dbReference type="RefSeq" id="WP_186935521.1">
    <property type="nucleotide sequence ID" value="NZ_JACOPS010000003.1"/>
</dbReference>
<reference evidence="10 11" key="1">
    <citation type="submission" date="2020-08" db="EMBL/GenBank/DDBJ databases">
        <title>Genome public.</title>
        <authorList>
            <person name="Liu C."/>
            <person name="Sun Q."/>
        </authorList>
    </citation>
    <scope>NUCLEOTIDE SEQUENCE [LARGE SCALE GENOMIC DNA]</scope>
    <source>
        <strain evidence="10 11">NSJ-71</strain>
    </source>
</reference>
<dbReference type="InterPro" id="IPR013099">
    <property type="entry name" value="K_chnl_dom"/>
</dbReference>
<evidence type="ECO:0000256" key="5">
    <source>
        <dbReference type="ARBA" id="ARBA00023065"/>
    </source>
</evidence>
<dbReference type="PANTHER" id="PTHR11537">
    <property type="entry name" value="VOLTAGE-GATED POTASSIUM CHANNEL"/>
    <property type="match status" value="1"/>
</dbReference>
<evidence type="ECO:0000256" key="2">
    <source>
        <dbReference type="ARBA" id="ARBA00022448"/>
    </source>
</evidence>
<dbReference type="Pfam" id="PF07885">
    <property type="entry name" value="Ion_trans_2"/>
    <property type="match status" value="1"/>
</dbReference>
<keyword evidence="3 8" id="KW-0812">Transmembrane</keyword>
<evidence type="ECO:0000313" key="11">
    <source>
        <dbReference type="Proteomes" id="UP000636755"/>
    </source>
</evidence>
<organism evidence="10 11">
    <name type="scientific">Ruminococcus intestinalis</name>
    <dbReference type="NCBI Taxonomy" id="2763066"/>
    <lineage>
        <taxon>Bacteria</taxon>
        <taxon>Bacillati</taxon>
        <taxon>Bacillota</taxon>
        <taxon>Clostridia</taxon>
        <taxon>Eubacteriales</taxon>
        <taxon>Oscillospiraceae</taxon>
        <taxon>Ruminococcus</taxon>
    </lineage>
</organism>
<evidence type="ECO:0000256" key="7">
    <source>
        <dbReference type="ARBA" id="ARBA00023303"/>
    </source>
</evidence>
<keyword evidence="11" id="KW-1185">Reference proteome</keyword>
<comment type="caution">
    <text evidence="10">The sequence shown here is derived from an EMBL/GenBank/DDBJ whole genome shotgun (WGS) entry which is preliminary data.</text>
</comment>
<gene>
    <name evidence="10" type="ORF">H8R91_07790</name>
</gene>
<sequence>MKKTRLIKIILKRTGALKFLTTYIIIFAGVSIGIWIVEPNIKTPIDSVWYCFSVATTIGFGDITAVTILGRAMSIFLSICSILIIAVVPGIITSYYIESTKLKEKESIAKFLDDLEHLPELSKEDLQSLSVKVKKFNRK</sequence>
<dbReference type="Proteomes" id="UP000636755">
    <property type="component" value="Unassembled WGS sequence"/>
</dbReference>
<keyword evidence="6 8" id="KW-0472">Membrane</keyword>
<dbReference type="Gene3D" id="1.10.287.70">
    <property type="match status" value="1"/>
</dbReference>
<keyword evidence="5" id="KW-0406">Ion transport</keyword>
<keyword evidence="2" id="KW-0813">Transport</keyword>
<dbReference type="SUPFAM" id="SSF81324">
    <property type="entry name" value="Voltage-gated potassium channels"/>
    <property type="match status" value="1"/>
</dbReference>
<keyword evidence="7 10" id="KW-0407">Ion channel</keyword>
<dbReference type="PANTHER" id="PTHR11537:SF254">
    <property type="entry name" value="POTASSIUM VOLTAGE-GATED CHANNEL PROTEIN SHAB"/>
    <property type="match status" value="1"/>
</dbReference>
<evidence type="ECO:0000256" key="4">
    <source>
        <dbReference type="ARBA" id="ARBA00022989"/>
    </source>
</evidence>
<evidence type="ECO:0000313" key="10">
    <source>
        <dbReference type="EMBL" id="MBC5728420.1"/>
    </source>
</evidence>
<comment type="subcellular location">
    <subcellularLocation>
        <location evidence="1">Membrane</location>
        <topology evidence="1">Multi-pass membrane protein</topology>
    </subcellularLocation>
</comment>
<keyword evidence="4 8" id="KW-1133">Transmembrane helix</keyword>
<evidence type="ECO:0000256" key="8">
    <source>
        <dbReference type="SAM" id="Phobius"/>
    </source>
</evidence>
<protein>
    <submittedName>
        <fullName evidence="10">Two pore domain potassium channel family protein</fullName>
    </submittedName>
</protein>
<evidence type="ECO:0000259" key="9">
    <source>
        <dbReference type="Pfam" id="PF07885"/>
    </source>
</evidence>
<name>A0ABR7HLP5_9FIRM</name>
<feature type="transmembrane region" description="Helical" evidence="8">
    <location>
        <begin position="49"/>
        <end position="69"/>
    </location>
</feature>
<dbReference type="EMBL" id="JACOPS010000003">
    <property type="protein sequence ID" value="MBC5728420.1"/>
    <property type="molecule type" value="Genomic_DNA"/>
</dbReference>
<proteinExistence type="predicted"/>